<dbReference type="InterPro" id="IPR011053">
    <property type="entry name" value="Single_hybrid_motif"/>
</dbReference>
<evidence type="ECO:0000256" key="2">
    <source>
        <dbReference type="SAM" id="Phobius"/>
    </source>
</evidence>
<dbReference type="PANTHER" id="PTHR30469">
    <property type="entry name" value="MULTIDRUG RESISTANCE PROTEIN MDTA"/>
    <property type="match status" value="1"/>
</dbReference>
<dbReference type="RefSeq" id="WP_025698396.1">
    <property type="nucleotide sequence ID" value="NZ_JAUSUY010000001.1"/>
</dbReference>
<dbReference type="Gene3D" id="2.40.50.100">
    <property type="match status" value="1"/>
</dbReference>
<dbReference type="Proteomes" id="UP001248709">
    <property type="component" value="Unassembled WGS sequence"/>
</dbReference>
<evidence type="ECO:0000259" key="4">
    <source>
        <dbReference type="Pfam" id="PF25984"/>
    </source>
</evidence>
<feature type="compositionally biased region" description="Gly residues" evidence="1">
    <location>
        <begin position="279"/>
        <end position="299"/>
    </location>
</feature>
<dbReference type="Gene3D" id="2.40.420.20">
    <property type="match status" value="1"/>
</dbReference>
<feature type="transmembrane region" description="Helical" evidence="2">
    <location>
        <begin position="12"/>
        <end position="30"/>
    </location>
</feature>
<dbReference type="Pfam" id="PF25984">
    <property type="entry name" value="BSH_YknX"/>
    <property type="match status" value="1"/>
</dbReference>
<name>A0ABU3H324_9BACL</name>
<dbReference type="Gene3D" id="2.40.30.170">
    <property type="match status" value="1"/>
</dbReference>
<proteinExistence type="predicted"/>
<dbReference type="Pfam" id="PF25967">
    <property type="entry name" value="RND-MFP_C"/>
    <property type="match status" value="1"/>
</dbReference>
<feature type="region of interest" description="Disordered" evidence="1">
    <location>
        <begin position="278"/>
        <end position="299"/>
    </location>
</feature>
<keyword evidence="2" id="KW-0472">Membrane</keyword>
<accession>A0ABU3H324</accession>
<feature type="domain" description="YknX-like barrel-sandwich hybrid" evidence="4">
    <location>
        <begin position="74"/>
        <end position="121"/>
    </location>
</feature>
<protein>
    <submittedName>
        <fullName evidence="5">HlyD family secretion protein</fullName>
    </submittedName>
</protein>
<organism evidence="5 6">
    <name type="scientific">Paenibacillus forsythiae</name>
    <dbReference type="NCBI Taxonomy" id="365616"/>
    <lineage>
        <taxon>Bacteria</taxon>
        <taxon>Bacillati</taxon>
        <taxon>Bacillota</taxon>
        <taxon>Bacilli</taxon>
        <taxon>Bacillales</taxon>
        <taxon>Paenibacillaceae</taxon>
        <taxon>Paenibacillus</taxon>
    </lineage>
</organism>
<dbReference type="InterPro" id="IPR058639">
    <property type="entry name" value="BSH_YknX-like"/>
</dbReference>
<gene>
    <name evidence="5" type="ORF">J2Z22_000373</name>
</gene>
<dbReference type="PANTHER" id="PTHR30469:SF33">
    <property type="entry name" value="SLR1207 PROTEIN"/>
    <property type="match status" value="1"/>
</dbReference>
<keyword evidence="2" id="KW-1133">Transmembrane helix</keyword>
<comment type="caution">
    <text evidence="5">The sequence shown here is derived from an EMBL/GenBank/DDBJ whole genome shotgun (WGS) entry which is preliminary data.</text>
</comment>
<feature type="domain" description="Multidrug resistance protein MdtA-like C-terminal permuted SH3" evidence="3">
    <location>
        <begin position="215"/>
        <end position="269"/>
    </location>
</feature>
<dbReference type="EMBL" id="JAUSUY010000001">
    <property type="protein sequence ID" value="MDT3424861.1"/>
    <property type="molecule type" value="Genomic_DNA"/>
</dbReference>
<evidence type="ECO:0000259" key="3">
    <source>
        <dbReference type="Pfam" id="PF25967"/>
    </source>
</evidence>
<dbReference type="InterPro" id="IPR058627">
    <property type="entry name" value="MdtA-like_C"/>
</dbReference>
<evidence type="ECO:0000313" key="6">
    <source>
        <dbReference type="Proteomes" id="UP001248709"/>
    </source>
</evidence>
<dbReference type="SUPFAM" id="SSF51230">
    <property type="entry name" value="Single hybrid motif"/>
    <property type="match status" value="1"/>
</dbReference>
<sequence length="299" mass="31625">MGTRRKSKTGKWLVISIIVIAAVIIAGVFLKRPAAASYESVTAQKGDITTYYSFSGNVETKNRQTVMAEKILQISDMKVKEGDTVSEGEVLLTTTAGDEIKSKINGEIVKINMEDNAQVMAGTALLDIVDYNNLELNVKVDEYDIQALAAGKETIVKIGAINKELTGKISSISKEGQVMNGITFFIATIDLAKDQDLRIGMTAEVKAISSKATGVVTLPMTAIQFDDSNQPYVLKEDQNGAEVKTEITTGINDGTNVEVKSGVADGETILYKKAAGASTGVGFGRGGGNENGADGGGNE</sequence>
<reference evidence="5 6" key="1">
    <citation type="submission" date="2023-07" db="EMBL/GenBank/DDBJ databases">
        <title>Genomic Encyclopedia of Type Strains, Phase IV (KMG-IV): sequencing the most valuable type-strain genomes for metagenomic binning, comparative biology and taxonomic classification.</title>
        <authorList>
            <person name="Goeker M."/>
        </authorList>
    </citation>
    <scope>NUCLEOTIDE SEQUENCE [LARGE SCALE GENOMIC DNA]</scope>
    <source>
        <strain evidence="5 6">T98</strain>
    </source>
</reference>
<evidence type="ECO:0000256" key="1">
    <source>
        <dbReference type="SAM" id="MobiDB-lite"/>
    </source>
</evidence>
<keyword evidence="6" id="KW-1185">Reference proteome</keyword>
<evidence type="ECO:0000313" key="5">
    <source>
        <dbReference type="EMBL" id="MDT3424861.1"/>
    </source>
</evidence>
<keyword evidence="2" id="KW-0812">Transmembrane</keyword>